<protein>
    <recommendedName>
        <fullName evidence="2">Endonuclease/exonuclease/phosphatase domain-containing protein</fullName>
    </recommendedName>
</protein>
<dbReference type="InterPro" id="IPR005135">
    <property type="entry name" value="Endo/exonuclease/phosphatase"/>
</dbReference>
<feature type="compositionally biased region" description="Polar residues" evidence="1">
    <location>
        <begin position="11"/>
        <end position="27"/>
    </location>
</feature>
<evidence type="ECO:0000259" key="2">
    <source>
        <dbReference type="Pfam" id="PF03372"/>
    </source>
</evidence>
<evidence type="ECO:0000313" key="3">
    <source>
        <dbReference type="EMBL" id="KAI5448581.1"/>
    </source>
</evidence>
<reference evidence="3 4" key="1">
    <citation type="journal article" date="2022" name="Nat. Genet.">
        <title>Improved pea reference genome and pan-genome highlight genomic features and evolutionary characteristics.</title>
        <authorList>
            <person name="Yang T."/>
            <person name="Liu R."/>
            <person name="Luo Y."/>
            <person name="Hu S."/>
            <person name="Wang D."/>
            <person name="Wang C."/>
            <person name="Pandey M.K."/>
            <person name="Ge S."/>
            <person name="Xu Q."/>
            <person name="Li N."/>
            <person name="Li G."/>
            <person name="Huang Y."/>
            <person name="Saxena R.K."/>
            <person name="Ji Y."/>
            <person name="Li M."/>
            <person name="Yan X."/>
            <person name="He Y."/>
            <person name="Liu Y."/>
            <person name="Wang X."/>
            <person name="Xiang C."/>
            <person name="Varshney R.K."/>
            <person name="Ding H."/>
            <person name="Gao S."/>
            <person name="Zong X."/>
        </authorList>
    </citation>
    <scope>NUCLEOTIDE SEQUENCE [LARGE SCALE GENOMIC DNA]</scope>
    <source>
        <strain evidence="3 4">cv. Zhongwan 6</strain>
    </source>
</reference>
<dbReference type="Gramene" id="Psat01G0583800-T1">
    <property type="protein sequence ID" value="KAI5448581.1"/>
    <property type="gene ID" value="KIW84_015838"/>
</dbReference>
<dbReference type="GO" id="GO:0003824">
    <property type="term" value="F:catalytic activity"/>
    <property type="evidence" value="ECO:0007669"/>
    <property type="project" value="InterPro"/>
</dbReference>
<dbReference type="Proteomes" id="UP001058974">
    <property type="component" value="Chromosome 1"/>
</dbReference>
<name>A0A9D5BRU8_PEA</name>
<dbReference type="AlphaFoldDB" id="A0A9D5BRU8"/>
<dbReference type="InterPro" id="IPR036691">
    <property type="entry name" value="Endo/exonu/phosph_ase_sf"/>
</dbReference>
<dbReference type="PANTHER" id="PTHR33710:SF80">
    <property type="entry name" value="ENDONUCLEASE_EXONUCLEASE_PHOSPHATASE"/>
    <property type="match status" value="1"/>
</dbReference>
<comment type="caution">
    <text evidence="3">The sequence shown here is derived from an EMBL/GenBank/DDBJ whole genome shotgun (WGS) entry which is preliminary data.</text>
</comment>
<feature type="region of interest" description="Disordered" evidence="1">
    <location>
        <begin position="215"/>
        <end position="240"/>
    </location>
</feature>
<sequence>MGKIQAPSGFKTVTSKSSKNRAKTQQGAHFPSRTPMRPFQELSDLNDLYHIPNQGVLLIRYDHHPFLLELQLSRGHLWLVALMYVLSTKLNLLKGRLKSWNHDTFGNVRDFVKDTEKGLQNIQMQIQTSRNNDNLGILEKNSQARLAEALKRQDWFWQEKAEVDVDITQEPIKEITIKDAEGKKIQQRVEYEWRPSYCDKCQRLGHRCGEKAVKKWMPKQTERKKPEQMHKPDNTPGLNKIGKVREISSRLSNLNPNIAILIETRVKSRKVDQIRNKLKLCGNYVDNYEKHQNGRIWIFWNPKVIQVQKHSCTDQMIHCRVCDLTVTEMYWLTAIYAHNQLENRKRLWTKLADIHKLQTGPWMLLGDYNNVLKSIDRIGGRKVTEAEHRDLTNLMEDAGLHEMDIRGQHFTWSNNQGENAIYSRIDRLLGNTDWFQQNLDCTITVMHLSVSDHALLCLEKKREDRKGRKVNFKFTNCIADLDLFLENVSNNWKQPLYGSPMKIIWKKL</sequence>
<feature type="domain" description="Endonuclease/exonuclease/phosphatase" evidence="2">
    <location>
        <begin position="243"/>
        <end position="453"/>
    </location>
</feature>
<dbReference type="SUPFAM" id="SSF56219">
    <property type="entry name" value="DNase I-like"/>
    <property type="match status" value="1"/>
</dbReference>
<evidence type="ECO:0000313" key="4">
    <source>
        <dbReference type="Proteomes" id="UP001058974"/>
    </source>
</evidence>
<dbReference type="EMBL" id="JAMSHJ010000001">
    <property type="protein sequence ID" value="KAI5448581.1"/>
    <property type="molecule type" value="Genomic_DNA"/>
</dbReference>
<dbReference type="Pfam" id="PF03372">
    <property type="entry name" value="Exo_endo_phos"/>
    <property type="match status" value="1"/>
</dbReference>
<organism evidence="3 4">
    <name type="scientific">Pisum sativum</name>
    <name type="common">Garden pea</name>
    <name type="synonym">Lathyrus oleraceus</name>
    <dbReference type="NCBI Taxonomy" id="3888"/>
    <lineage>
        <taxon>Eukaryota</taxon>
        <taxon>Viridiplantae</taxon>
        <taxon>Streptophyta</taxon>
        <taxon>Embryophyta</taxon>
        <taxon>Tracheophyta</taxon>
        <taxon>Spermatophyta</taxon>
        <taxon>Magnoliopsida</taxon>
        <taxon>eudicotyledons</taxon>
        <taxon>Gunneridae</taxon>
        <taxon>Pentapetalae</taxon>
        <taxon>rosids</taxon>
        <taxon>fabids</taxon>
        <taxon>Fabales</taxon>
        <taxon>Fabaceae</taxon>
        <taxon>Papilionoideae</taxon>
        <taxon>50 kb inversion clade</taxon>
        <taxon>NPAAA clade</taxon>
        <taxon>Hologalegina</taxon>
        <taxon>IRL clade</taxon>
        <taxon>Fabeae</taxon>
        <taxon>Lathyrus</taxon>
    </lineage>
</organism>
<feature type="compositionally biased region" description="Basic and acidic residues" evidence="1">
    <location>
        <begin position="220"/>
        <end position="233"/>
    </location>
</feature>
<gene>
    <name evidence="3" type="ORF">KIW84_015838</name>
</gene>
<dbReference type="Gene3D" id="3.60.10.10">
    <property type="entry name" value="Endonuclease/exonuclease/phosphatase"/>
    <property type="match status" value="1"/>
</dbReference>
<dbReference type="PANTHER" id="PTHR33710">
    <property type="entry name" value="BNAC02G09200D PROTEIN"/>
    <property type="match status" value="1"/>
</dbReference>
<accession>A0A9D5BRU8</accession>
<evidence type="ECO:0000256" key="1">
    <source>
        <dbReference type="SAM" id="MobiDB-lite"/>
    </source>
</evidence>
<proteinExistence type="predicted"/>
<keyword evidence="4" id="KW-1185">Reference proteome</keyword>
<feature type="region of interest" description="Disordered" evidence="1">
    <location>
        <begin position="1"/>
        <end position="36"/>
    </location>
</feature>